<accession>A0ABR1UU09</accession>
<dbReference type="Proteomes" id="UP001433268">
    <property type="component" value="Unassembled WGS sequence"/>
</dbReference>
<keyword evidence="3" id="KW-1185">Reference proteome</keyword>
<protein>
    <submittedName>
        <fullName evidence="2">Protein-lysine N-methyltransferase EFM2</fullName>
    </submittedName>
</protein>
<gene>
    <name evidence="2" type="ORF">PG997_014512</name>
</gene>
<sequence>MGAAALPLPPTGSLPPLCRPDTFTEDQEKKNPLPVAPTPPVDSGYVSETENEDAENVKQALEELRCDAFERDFAIRWLTSFVSRAEEMILIPEEARQLATDKAYCILESFMSAPDEEEHEDEGIVRDFAFTLRSSAPSPVTGSCENELRGLHHPARTHVRLPGAVRTRGPRQEGGAAHRRARRGNGTRGTRHGPHAAASRRPAADPLIATDFHPVVLENLRANIASNFPGVENPPVDACHLDWSAPSRAPPLDLPADMLVATDVIYAPEHAVWLRDCASQLLAPDGIFWVLIAVRTNGKFEGISDTVEAAFGAPECPKDAEGRKLSILNIETLAKPDGLGRGDESGYKLFHIGWK</sequence>
<evidence type="ECO:0000313" key="2">
    <source>
        <dbReference type="EMBL" id="KAK8062415.1"/>
    </source>
</evidence>
<feature type="compositionally biased region" description="Basic residues" evidence="1">
    <location>
        <begin position="177"/>
        <end position="194"/>
    </location>
</feature>
<proteinExistence type="predicted"/>
<evidence type="ECO:0000256" key="1">
    <source>
        <dbReference type="SAM" id="MobiDB-lite"/>
    </source>
</evidence>
<name>A0ABR1UU09_9PEZI</name>
<dbReference type="Gene3D" id="3.40.50.150">
    <property type="entry name" value="Vaccinia Virus protein VP39"/>
    <property type="match status" value="1"/>
</dbReference>
<dbReference type="GeneID" id="92051886"/>
<reference evidence="2 3" key="1">
    <citation type="submission" date="2023-01" db="EMBL/GenBank/DDBJ databases">
        <title>Analysis of 21 Apiospora genomes using comparative genomics revels a genus with tremendous synthesis potential of carbohydrate active enzymes and secondary metabolites.</title>
        <authorList>
            <person name="Sorensen T."/>
        </authorList>
    </citation>
    <scope>NUCLEOTIDE SEQUENCE [LARGE SCALE GENOMIC DNA]</scope>
    <source>
        <strain evidence="2 3">CBS 114990</strain>
    </source>
</reference>
<dbReference type="SUPFAM" id="SSF53335">
    <property type="entry name" value="S-adenosyl-L-methionine-dependent methyltransferases"/>
    <property type="match status" value="1"/>
</dbReference>
<feature type="region of interest" description="Disordered" evidence="1">
    <location>
        <begin position="153"/>
        <end position="204"/>
    </location>
</feature>
<dbReference type="RefSeq" id="XP_066661014.1">
    <property type="nucleotide sequence ID" value="XM_066818826.1"/>
</dbReference>
<dbReference type="InterPro" id="IPR029063">
    <property type="entry name" value="SAM-dependent_MTases_sf"/>
</dbReference>
<organism evidence="2 3">
    <name type="scientific">Apiospora hydei</name>
    <dbReference type="NCBI Taxonomy" id="1337664"/>
    <lineage>
        <taxon>Eukaryota</taxon>
        <taxon>Fungi</taxon>
        <taxon>Dikarya</taxon>
        <taxon>Ascomycota</taxon>
        <taxon>Pezizomycotina</taxon>
        <taxon>Sordariomycetes</taxon>
        <taxon>Xylariomycetidae</taxon>
        <taxon>Amphisphaeriales</taxon>
        <taxon>Apiosporaceae</taxon>
        <taxon>Apiospora</taxon>
    </lineage>
</organism>
<evidence type="ECO:0000313" key="3">
    <source>
        <dbReference type="Proteomes" id="UP001433268"/>
    </source>
</evidence>
<dbReference type="EMBL" id="JAQQWN010000010">
    <property type="protein sequence ID" value="KAK8062415.1"/>
    <property type="molecule type" value="Genomic_DNA"/>
</dbReference>
<feature type="region of interest" description="Disordered" evidence="1">
    <location>
        <begin position="1"/>
        <end position="53"/>
    </location>
</feature>
<comment type="caution">
    <text evidence="2">The sequence shown here is derived from an EMBL/GenBank/DDBJ whole genome shotgun (WGS) entry which is preliminary data.</text>
</comment>